<organism evidence="3 4">
    <name type="scientific">Gasterosteus aculeatus aculeatus</name>
    <name type="common">three-spined stickleback</name>
    <dbReference type="NCBI Taxonomy" id="481459"/>
    <lineage>
        <taxon>Eukaryota</taxon>
        <taxon>Metazoa</taxon>
        <taxon>Chordata</taxon>
        <taxon>Craniata</taxon>
        <taxon>Vertebrata</taxon>
        <taxon>Euteleostomi</taxon>
        <taxon>Actinopterygii</taxon>
        <taxon>Neopterygii</taxon>
        <taxon>Teleostei</taxon>
        <taxon>Neoteleostei</taxon>
        <taxon>Acanthomorphata</taxon>
        <taxon>Eupercaria</taxon>
        <taxon>Perciformes</taxon>
        <taxon>Cottioidei</taxon>
        <taxon>Gasterosteales</taxon>
        <taxon>Gasterosteidae</taxon>
        <taxon>Gasterosteus</taxon>
    </lineage>
</organism>
<dbReference type="InterPro" id="IPR003879">
    <property type="entry name" value="Butyrophylin_SPRY"/>
</dbReference>
<evidence type="ECO:0008006" key="5">
    <source>
        <dbReference type="Google" id="ProtNLM"/>
    </source>
</evidence>
<accession>G3N6K8</accession>
<dbReference type="Bgee" id="ENSGACG00000000722">
    <property type="expression patterns" value="Expressed in intestinal epithelial cell and 10 other cell types or tissues"/>
</dbReference>
<evidence type="ECO:0000313" key="3">
    <source>
        <dbReference type="Ensembl" id="ENSGACP00000000933.2"/>
    </source>
</evidence>
<dbReference type="Ensembl" id="ENSGACT00000000933.2">
    <property type="protein sequence ID" value="ENSGACP00000000933.2"/>
    <property type="gene ID" value="ENSGACG00000000722.2"/>
</dbReference>
<dbReference type="Gene3D" id="1.10.533.10">
    <property type="entry name" value="Death Domain, Fas"/>
    <property type="match status" value="1"/>
</dbReference>
<dbReference type="PROSITE" id="PS50188">
    <property type="entry name" value="B302_SPRY"/>
    <property type="match status" value="1"/>
</dbReference>
<dbReference type="OMA" id="ATEGFWV"/>
<dbReference type="FunFam" id="2.60.120.920:FF:000004">
    <property type="entry name" value="Butyrophilin subfamily 1 member A1"/>
    <property type="match status" value="1"/>
</dbReference>
<reference evidence="3" key="2">
    <citation type="submission" date="2025-08" db="UniProtKB">
        <authorList>
            <consortium name="Ensembl"/>
        </authorList>
    </citation>
    <scope>IDENTIFICATION</scope>
</reference>
<dbReference type="PRINTS" id="PR01407">
    <property type="entry name" value="BUTYPHLNCDUF"/>
</dbReference>
<dbReference type="InterPro" id="IPR043136">
    <property type="entry name" value="B30.2/SPRY_sf"/>
</dbReference>
<dbReference type="SUPFAM" id="SSF49899">
    <property type="entry name" value="Concanavalin A-like lectins/glucanases"/>
    <property type="match status" value="1"/>
</dbReference>
<dbReference type="STRING" id="69293.ENSGACP00000000933"/>
<dbReference type="AlphaFoldDB" id="G3N6K8"/>
<dbReference type="CDD" id="cd13733">
    <property type="entry name" value="SPRY_PRY_C-I_1"/>
    <property type="match status" value="1"/>
</dbReference>
<dbReference type="Gene3D" id="2.60.120.920">
    <property type="match status" value="1"/>
</dbReference>
<dbReference type="SMART" id="SM01289">
    <property type="entry name" value="PYRIN"/>
    <property type="match status" value="1"/>
</dbReference>
<dbReference type="eggNOG" id="KOG2177">
    <property type="taxonomic scope" value="Eukaryota"/>
</dbReference>
<dbReference type="InterPro" id="IPR004020">
    <property type="entry name" value="DAPIN"/>
</dbReference>
<dbReference type="InterPro" id="IPR011029">
    <property type="entry name" value="DEATH-like_dom_sf"/>
</dbReference>
<keyword evidence="4" id="KW-1185">Reference proteome</keyword>
<reference evidence="3" key="3">
    <citation type="submission" date="2025-09" db="UniProtKB">
        <authorList>
            <consortium name="Ensembl"/>
        </authorList>
    </citation>
    <scope>IDENTIFICATION</scope>
</reference>
<dbReference type="Pfam" id="PF02758">
    <property type="entry name" value="PYRIN"/>
    <property type="match status" value="1"/>
</dbReference>
<dbReference type="InterPro" id="IPR001870">
    <property type="entry name" value="B30.2/SPRY"/>
</dbReference>
<evidence type="ECO:0000259" key="2">
    <source>
        <dbReference type="PROSITE" id="PS50824"/>
    </source>
</evidence>
<dbReference type="PANTHER" id="PTHR24103">
    <property type="entry name" value="E3 UBIQUITIN-PROTEIN LIGASE TRIM"/>
    <property type="match status" value="1"/>
</dbReference>
<dbReference type="InterPro" id="IPR013320">
    <property type="entry name" value="ConA-like_dom_sf"/>
</dbReference>
<dbReference type="SMART" id="SM00449">
    <property type="entry name" value="SPRY"/>
    <property type="match status" value="1"/>
</dbReference>
<dbReference type="Pfam" id="PF13765">
    <property type="entry name" value="PRY"/>
    <property type="match status" value="1"/>
</dbReference>
<sequence length="294" mass="33921">MVSLKEELFKALQDLKEEEFEEFKWWMKEDVVMEGFPGIPMEKVEKAKRTAMVDLMVQKYRGPGARKITAKILEKVGRNDLVQRFQNTSNDVAQEQKAERKNPELKWVQQFAVDVTLDPDTVHPHLVLSADRKRVHHSDVRKTLPDNPKRFTKCVNVLGKQGFSSKRFYFEVQVKRKTAWALGVAKESINRKVRVKADPENGYWTLMMTDGEEYRVNGNDPIHLSLSCPLQKVGVFVDYEQRLVSFYDVDAEDLLYSFTDCSFSEKIVPYLSPCPNDDGTNSTPLIICPVNRNP</sequence>
<dbReference type="InParanoid" id="G3N6K8"/>
<dbReference type="PROSITE" id="PS50824">
    <property type="entry name" value="DAPIN"/>
    <property type="match status" value="1"/>
</dbReference>
<dbReference type="SMART" id="SM00589">
    <property type="entry name" value="PRY"/>
    <property type="match status" value="1"/>
</dbReference>
<dbReference type="InterPro" id="IPR003877">
    <property type="entry name" value="SPRY_dom"/>
</dbReference>
<dbReference type="InterPro" id="IPR006574">
    <property type="entry name" value="PRY"/>
</dbReference>
<feature type="domain" description="B30.2/SPRY" evidence="1">
    <location>
        <begin position="95"/>
        <end position="290"/>
    </location>
</feature>
<dbReference type="GeneTree" id="ENSGT01040000240400"/>
<name>G3N6K8_GASAC</name>
<proteinExistence type="predicted"/>
<dbReference type="SUPFAM" id="SSF47986">
    <property type="entry name" value="DEATH domain"/>
    <property type="match status" value="1"/>
</dbReference>
<reference evidence="3 4" key="1">
    <citation type="journal article" date="2021" name="G3 (Bethesda)">
        <title>Improved contiguity of the threespine stickleback genome using long-read sequencing.</title>
        <authorList>
            <person name="Nath S."/>
            <person name="Shaw D.E."/>
            <person name="White M.A."/>
        </authorList>
    </citation>
    <scope>NUCLEOTIDE SEQUENCE [LARGE SCALE GENOMIC DNA]</scope>
    <source>
        <strain evidence="3 4">Lake Benthic</strain>
    </source>
</reference>
<evidence type="ECO:0000259" key="1">
    <source>
        <dbReference type="PROSITE" id="PS50188"/>
    </source>
</evidence>
<dbReference type="Pfam" id="PF00622">
    <property type="entry name" value="SPRY"/>
    <property type="match status" value="1"/>
</dbReference>
<dbReference type="InterPro" id="IPR050143">
    <property type="entry name" value="TRIM/RBCC"/>
</dbReference>
<protein>
    <recommendedName>
        <fullName evidence="5">B30.2/SPRY domain-containing protein</fullName>
    </recommendedName>
</protein>
<evidence type="ECO:0000313" key="4">
    <source>
        <dbReference type="Proteomes" id="UP000007635"/>
    </source>
</evidence>
<feature type="domain" description="Pyrin" evidence="2">
    <location>
        <begin position="1"/>
        <end position="91"/>
    </location>
</feature>
<dbReference type="Proteomes" id="UP000007635">
    <property type="component" value="Chromosome IV"/>
</dbReference>